<dbReference type="InterPro" id="IPR003593">
    <property type="entry name" value="AAA+_ATPase"/>
</dbReference>
<organism evidence="4 5">
    <name type="scientific">Teichococcus vastitatis</name>
    <dbReference type="NCBI Taxonomy" id="2307076"/>
    <lineage>
        <taxon>Bacteria</taxon>
        <taxon>Pseudomonadati</taxon>
        <taxon>Pseudomonadota</taxon>
        <taxon>Alphaproteobacteria</taxon>
        <taxon>Acetobacterales</taxon>
        <taxon>Roseomonadaceae</taxon>
        <taxon>Roseomonas</taxon>
    </lineage>
</organism>
<evidence type="ECO:0000256" key="1">
    <source>
        <dbReference type="ARBA" id="ARBA00022741"/>
    </source>
</evidence>
<evidence type="ECO:0000313" key="5">
    <source>
        <dbReference type="Proteomes" id="UP001201985"/>
    </source>
</evidence>
<dbReference type="PANTHER" id="PTHR24220:SF659">
    <property type="entry name" value="TRANSPORTER, PUTATIVE-RELATED"/>
    <property type="match status" value="1"/>
</dbReference>
<accession>A0ABS9W8Z4</accession>
<dbReference type="GO" id="GO:0005524">
    <property type="term" value="F:ATP binding"/>
    <property type="evidence" value="ECO:0007669"/>
    <property type="project" value="UniProtKB-KW"/>
</dbReference>
<dbReference type="InterPro" id="IPR003439">
    <property type="entry name" value="ABC_transporter-like_ATP-bd"/>
</dbReference>
<dbReference type="InterPro" id="IPR017871">
    <property type="entry name" value="ABC_transporter-like_CS"/>
</dbReference>
<dbReference type="InterPro" id="IPR015854">
    <property type="entry name" value="ABC_transpr_LolD-like"/>
</dbReference>
<feature type="domain" description="ABC transporter" evidence="3">
    <location>
        <begin position="16"/>
        <end position="223"/>
    </location>
</feature>
<reference evidence="4 5" key="1">
    <citation type="submission" date="2022-03" db="EMBL/GenBank/DDBJ databases">
        <title>Complete genome analysis of Roseomonas KG 17.1 : a prolific producer of plant growth promoters.</title>
        <authorList>
            <person name="Saadouli I."/>
            <person name="Najjari A."/>
            <person name="Mosbah A."/>
            <person name="Ouzari H.I."/>
        </authorList>
    </citation>
    <scope>NUCLEOTIDE SEQUENCE [LARGE SCALE GENOMIC DNA]</scope>
    <source>
        <strain evidence="4 5">KG17-1</strain>
    </source>
</reference>
<dbReference type="InterPro" id="IPR027417">
    <property type="entry name" value="P-loop_NTPase"/>
</dbReference>
<dbReference type="RefSeq" id="WP_120009420.1">
    <property type="nucleotide sequence ID" value="NZ_JALBUU010000028.1"/>
</dbReference>
<dbReference type="Proteomes" id="UP001201985">
    <property type="component" value="Unassembled WGS sequence"/>
</dbReference>
<evidence type="ECO:0000256" key="2">
    <source>
        <dbReference type="ARBA" id="ARBA00022840"/>
    </source>
</evidence>
<keyword evidence="5" id="KW-1185">Reference proteome</keyword>
<keyword evidence="1" id="KW-0547">Nucleotide-binding</keyword>
<dbReference type="PROSITE" id="PS00211">
    <property type="entry name" value="ABC_TRANSPORTER_1"/>
    <property type="match status" value="1"/>
</dbReference>
<protein>
    <submittedName>
        <fullName evidence="4">ATP-binding cassette domain-containing protein</fullName>
    </submittedName>
</protein>
<gene>
    <name evidence="4" type="ORF">MON41_15340</name>
</gene>
<name>A0ABS9W8Z4_9PROT</name>
<dbReference type="EMBL" id="JALBUU010000028">
    <property type="protein sequence ID" value="MCI0755094.1"/>
    <property type="molecule type" value="Genomic_DNA"/>
</dbReference>
<evidence type="ECO:0000259" key="3">
    <source>
        <dbReference type="PROSITE" id="PS50893"/>
    </source>
</evidence>
<dbReference type="PANTHER" id="PTHR24220">
    <property type="entry name" value="IMPORT ATP-BINDING PROTEIN"/>
    <property type="match status" value="1"/>
</dbReference>
<dbReference type="Gene3D" id="3.40.50.300">
    <property type="entry name" value="P-loop containing nucleotide triphosphate hydrolases"/>
    <property type="match status" value="1"/>
</dbReference>
<dbReference type="SUPFAM" id="SSF52540">
    <property type="entry name" value="P-loop containing nucleoside triphosphate hydrolases"/>
    <property type="match status" value="1"/>
</dbReference>
<evidence type="ECO:0000313" key="4">
    <source>
        <dbReference type="EMBL" id="MCI0755094.1"/>
    </source>
</evidence>
<dbReference type="Pfam" id="PF00005">
    <property type="entry name" value="ABC_tran"/>
    <property type="match status" value="1"/>
</dbReference>
<keyword evidence="2 4" id="KW-0067">ATP-binding</keyword>
<dbReference type="SMART" id="SM00382">
    <property type="entry name" value="AAA"/>
    <property type="match status" value="1"/>
</dbReference>
<dbReference type="PROSITE" id="PS50893">
    <property type="entry name" value="ABC_TRANSPORTER_2"/>
    <property type="match status" value="1"/>
</dbReference>
<sequence length="223" mass="23228">MNLVAPPAARIGAGGLVVDGLEVRRGGQAVLRGVSLAVAPGEVLAIEGESGAGKTTLLRAVAGLLPHSGQVSAAARPALVFQQHALANRLSARGNVLVGTLGRVGFLRATLRLWPAAERALADDCLERVGLAGLGARRADRLSGGQRQRVAIARALAQRAPVLLADEPVASLDPGNAEAVLALIRDLARHEGLAVLLCLHQPALAQRFADRRLRLHEGRLHPP</sequence>
<comment type="caution">
    <text evidence="4">The sequence shown here is derived from an EMBL/GenBank/DDBJ whole genome shotgun (WGS) entry which is preliminary data.</text>
</comment>
<proteinExistence type="predicted"/>